<evidence type="ECO:0000313" key="2">
    <source>
        <dbReference type="EnsemblPlants" id="ORGLA11G0021200.1"/>
    </source>
</evidence>
<feature type="region of interest" description="Disordered" evidence="1">
    <location>
        <begin position="150"/>
        <end position="170"/>
    </location>
</feature>
<evidence type="ECO:0008006" key="4">
    <source>
        <dbReference type="Google" id="ProtNLM"/>
    </source>
</evidence>
<keyword evidence="3" id="KW-1185">Reference proteome</keyword>
<reference evidence="2 3" key="2">
    <citation type="submission" date="2018-04" db="EMBL/GenBank/DDBJ databases">
        <title>OglaRS2 (Oryza glaberrima Reference Sequence Version 2).</title>
        <authorList>
            <person name="Zhang J."/>
            <person name="Kudrna D."/>
            <person name="Lee S."/>
            <person name="Talag J."/>
            <person name="Rajasekar S."/>
            <person name="Wing R.A."/>
        </authorList>
    </citation>
    <scope>NUCLEOTIDE SEQUENCE [LARGE SCALE GENOMIC DNA]</scope>
    <source>
        <strain evidence="2 3">cv. IRGC 96717</strain>
    </source>
</reference>
<dbReference type="Proteomes" id="UP000007306">
    <property type="component" value="Chromosome 11"/>
</dbReference>
<protein>
    <recommendedName>
        <fullName evidence="4">DUF834 domain-containing protein</fullName>
    </recommendedName>
</protein>
<evidence type="ECO:0000256" key="1">
    <source>
        <dbReference type="SAM" id="MobiDB-lite"/>
    </source>
</evidence>
<feature type="region of interest" description="Disordered" evidence="1">
    <location>
        <begin position="1"/>
        <end position="72"/>
    </location>
</feature>
<accession>I1QXH0</accession>
<feature type="compositionally biased region" description="Basic and acidic residues" evidence="1">
    <location>
        <begin position="150"/>
        <end position="159"/>
    </location>
</feature>
<feature type="compositionally biased region" description="Basic and acidic residues" evidence="1">
    <location>
        <begin position="48"/>
        <end position="58"/>
    </location>
</feature>
<feature type="region of interest" description="Disordered" evidence="1">
    <location>
        <begin position="106"/>
        <end position="129"/>
    </location>
</feature>
<organism evidence="2 3">
    <name type="scientific">Oryza glaberrima</name>
    <name type="common">African rice</name>
    <dbReference type="NCBI Taxonomy" id="4538"/>
    <lineage>
        <taxon>Eukaryota</taxon>
        <taxon>Viridiplantae</taxon>
        <taxon>Streptophyta</taxon>
        <taxon>Embryophyta</taxon>
        <taxon>Tracheophyta</taxon>
        <taxon>Spermatophyta</taxon>
        <taxon>Magnoliopsida</taxon>
        <taxon>Liliopsida</taxon>
        <taxon>Poales</taxon>
        <taxon>Poaceae</taxon>
        <taxon>BOP clade</taxon>
        <taxon>Oryzoideae</taxon>
        <taxon>Oryzeae</taxon>
        <taxon>Oryzinae</taxon>
        <taxon>Oryza</taxon>
    </lineage>
</organism>
<dbReference type="EnsemblPlants" id="ORGLA11G0021200.1">
    <property type="protein sequence ID" value="ORGLA11G0021200.1"/>
    <property type="gene ID" value="ORGLA11G0021200"/>
</dbReference>
<evidence type="ECO:0000313" key="3">
    <source>
        <dbReference type="Proteomes" id="UP000007306"/>
    </source>
</evidence>
<feature type="compositionally biased region" description="Gly residues" evidence="1">
    <location>
        <begin position="160"/>
        <end position="170"/>
    </location>
</feature>
<dbReference type="Gramene" id="ORGLA11G0021200.1">
    <property type="protein sequence ID" value="ORGLA11G0021200.1"/>
    <property type="gene ID" value="ORGLA11G0021200"/>
</dbReference>
<proteinExistence type="predicted"/>
<sequence length="170" mass="17623">VEEGDGGGARAVGIGPTGSGRVEKEASPPPPSPCALAVGLPTPLAGRPARDWEGKVEEVTVGPKGGDGIGVPQLGRRRRLQLHLLDRRDEDAAAQIWQLSDVCRSPSWEEAGGGPNANEGSGGRWRGCGRHRAMSPGLVEEETIMVLDDEVSKGDREAGLHGGGPVREGG</sequence>
<dbReference type="AlphaFoldDB" id="I1QXH0"/>
<name>I1QXH0_ORYGL</name>
<dbReference type="HOGENOM" id="CLU_1574742_0_0_1"/>
<reference evidence="2" key="1">
    <citation type="submission" date="2015-06" db="UniProtKB">
        <authorList>
            <consortium name="EnsemblPlants"/>
        </authorList>
    </citation>
    <scope>IDENTIFICATION</scope>
</reference>
<feature type="compositionally biased region" description="Gly residues" evidence="1">
    <location>
        <begin position="1"/>
        <end position="18"/>
    </location>
</feature>
<feature type="compositionally biased region" description="Gly residues" evidence="1">
    <location>
        <begin position="111"/>
        <end position="126"/>
    </location>
</feature>